<dbReference type="GO" id="GO:0071949">
    <property type="term" value="F:FAD binding"/>
    <property type="evidence" value="ECO:0007669"/>
    <property type="project" value="TreeGrafter"/>
</dbReference>
<name>A0A7H9HPU7_9SACH</name>
<dbReference type="InterPro" id="IPR012292">
    <property type="entry name" value="Globin/Proto"/>
</dbReference>
<proteinExistence type="predicted"/>
<dbReference type="PROSITE" id="PS01033">
    <property type="entry name" value="GLOBIN"/>
    <property type="match status" value="1"/>
</dbReference>
<feature type="compositionally biased region" description="Basic and acidic residues" evidence="1">
    <location>
        <begin position="360"/>
        <end position="373"/>
    </location>
</feature>
<keyword evidence="4" id="KW-1185">Reference proteome</keyword>
<dbReference type="GO" id="GO:0008941">
    <property type="term" value="F:nitric oxide dioxygenase NAD(P)H activity"/>
    <property type="evidence" value="ECO:0007669"/>
    <property type="project" value="TreeGrafter"/>
</dbReference>
<dbReference type="InterPro" id="IPR044399">
    <property type="entry name" value="Mb-like_M"/>
</dbReference>
<gene>
    <name evidence="3" type="ORF">HG537_0C00270</name>
</gene>
<dbReference type="PANTHER" id="PTHR43396">
    <property type="entry name" value="FLAVOHEMOPROTEIN"/>
    <property type="match status" value="1"/>
</dbReference>
<dbReference type="Proteomes" id="UP000510647">
    <property type="component" value="Chromosome 3"/>
</dbReference>
<dbReference type="OrthoDB" id="436496at2759"/>
<dbReference type="InterPro" id="IPR009050">
    <property type="entry name" value="Globin-like_sf"/>
</dbReference>
<accession>A0A7H9HPU7</accession>
<evidence type="ECO:0000256" key="1">
    <source>
        <dbReference type="SAM" id="MobiDB-lite"/>
    </source>
</evidence>
<feature type="domain" description="Globin" evidence="2">
    <location>
        <begin position="173"/>
        <end position="311"/>
    </location>
</feature>
<reference evidence="3 4" key="1">
    <citation type="submission" date="2020-06" db="EMBL/GenBank/DDBJ databases">
        <title>The yeast mating-type switching endonuclease HO is a domesticated member of an unorthodox homing genetic element family.</title>
        <authorList>
            <person name="Coughlan A.Y."/>
            <person name="Lombardi L."/>
            <person name="Braun-Galleani S."/>
            <person name="Martos A.R."/>
            <person name="Galeote V."/>
            <person name="Bigey F."/>
            <person name="Dequin S."/>
            <person name="Byrne K.P."/>
            <person name="Wolfe K.H."/>
        </authorList>
    </citation>
    <scope>NUCLEOTIDE SEQUENCE [LARGE SCALE GENOMIC DNA]</scope>
    <source>
        <strain evidence="3 4">CBS2947</strain>
    </source>
</reference>
<evidence type="ECO:0000313" key="4">
    <source>
        <dbReference type="Proteomes" id="UP000510647"/>
    </source>
</evidence>
<protein>
    <recommendedName>
        <fullName evidence="2">Globin domain-containing protein</fullName>
    </recommendedName>
</protein>
<dbReference type="AlphaFoldDB" id="A0A7H9HPU7"/>
<dbReference type="CDD" id="cd01040">
    <property type="entry name" value="Mb-like"/>
    <property type="match status" value="1"/>
</dbReference>
<feature type="compositionally biased region" description="Basic residues" evidence="1">
    <location>
        <begin position="390"/>
        <end position="406"/>
    </location>
</feature>
<organism evidence="3 4">
    <name type="scientific">Torulaspora globosa</name>
    <dbReference type="NCBI Taxonomy" id="48254"/>
    <lineage>
        <taxon>Eukaryota</taxon>
        <taxon>Fungi</taxon>
        <taxon>Dikarya</taxon>
        <taxon>Ascomycota</taxon>
        <taxon>Saccharomycotina</taxon>
        <taxon>Saccharomycetes</taxon>
        <taxon>Saccharomycetales</taxon>
        <taxon>Saccharomycetaceae</taxon>
        <taxon>Torulaspora</taxon>
    </lineage>
</organism>
<dbReference type="GO" id="GO:0019825">
    <property type="term" value="F:oxygen binding"/>
    <property type="evidence" value="ECO:0007669"/>
    <property type="project" value="InterPro"/>
</dbReference>
<dbReference type="Pfam" id="PF00042">
    <property type="entry name" value="Globin"/>
    <property type="match status" value="1"/>
</dbReference>
<dbReference type="InterPro" id="IPR000971">
    <property type="entry name" value="Globin"/>
</dbReference>
<dbReference type="GO" id="GO:0046210">
    <property type="term" value="P:nitric oxide catabolic process"/>
    <property type="evidence" value="ECO:0007669"/>
    <property type="project" value="TreeGrafter"/>
</dbReference>
<evidence type="ECO:0000259" key="2">
    <source>
        <dbReference type="PROSITE" id="PS01033"/>
    </source>
</evidence>
<dbReference type="EMBL" id="CP059269">
    <property type="protein sequence ID" value="QLQ79380.1"/>
    <property type="molecule type" value="Genomic_DNA"/>
</dbReference>
<feature type="region of interest" description="Disordered" evidence="1">
    <location>
        <begin position="353"/>
        <end position="419"/>
    </location>
</feature>
<sequence length="419" mass="46857">MSLPTRQFYNPLDESQIEFIPSDTESLKGNVVKTANESLDGRSDRESVGEHSLFTKEHTLSSRRGSITMSELISNSLKQTQSIDSARVDSYALSRMSSSTSLTSSVVDRVRYKIVLRLNAREKNLLRESWSMILSEDLASSQVKNGLNGKKVHQQPRLHAVDSQKRISRQSSTDSVNSASNIVVETKGNAYSNAFASSLFCSQFYANLLSMDPDLERIFSSTRHQAVAFAGVLTTAIKHLENLQALERFLESLGKRHARILNIEPPHFETMGIAFLKTLQDRFGVHCTIELEEVWSRLYSYLANSILQFGIDPYLQVDLQQDTLVFPVPNLQTGASQTVSRLSSRISLPDSLRSGAFTSTRDDHVAEHRERKAPTKTATPATDKKTGHSTARKKAQTHRNKDKKASKLNFSSNQDCVVM</sequence>
<dbReference type="PANTHER" id="PTHR43396:SF6">
    <property type="entry name" value="ABL201WP"/>
    <property type="match status" value="1"/>
</dbReference>
<dbReference type="GO" id="GO:0020037">
    <property type="term" value="F:heme binding"/>
    <property type="evidence" value="ECO:0007669"/>
    <property type="project" value="InterPro"/>
</dbReference>
<feature type="region of interest" description="Disordered" evidence="1">
    <location>
        <begin position="149"/>
        <end position="173"/>
    </location>
</feature>
<dbReference type="SUPFAM" id="SSF46458">
    <property type="entry name" value="Globin-like"/>
    <property type="match status" value="1"/>
</dbReference>
<dbReference type="Gene3D" id="1.10.490.10">
    <property type="entry name" value="Globins"/>
    <property type="match status" value="1"/>
</dbReference>
<dbReference type="GO" id="GO:0071500">
    <property type="term" value="P:cellular response to nitrosative stress"/>
    <property type="evidence" value="ECO:0007669"/>
    <property type="project" value="TreeGrafter"/>
</dbReference>
<evidence type="ECO:0000313" key="3">
    <source>
        <dbReference type="EMBL" id="QLQ79380.1"/>
    </source>
</evidence>
<feature type="compositionally biased region" description="Polar residues" evidence="1">
    <location>
        <begin position="408"/>
        <end position="419"/>
    </location>
</feature>